<keyword evidence="11" id="KW-1185">Reference proteome</keyword>
<keyword evidence="4" id="KW-0547">Nucleotide-binding</keyword>
<evidence type="ECO:0000256" key="3">
    <source>
        <dbReference type="ARBA" id="ARBA00022679"/>
    </source>
</evidence>
<gene>
    <name evidence="10" type="ORF">DFR57_103267</name>
</gene>
<dbReference type="AlphaFoldDB" id="A0A368Y3U6"/>
<keyword evidence="6" id="KW-0067">ATP-binding</keyword>
<dbReference type="Gene3D" id="3.30.565.10">
    <property type="entry name" value="Histidine kinase-like ATPase, C-terminal domain"/>
    <property type="match status" value="1"/>
</dbReference>
<keyword evidence="8" id="KW-1133">Transmembrane helix</keyword>
<dbReference type="InterPro" id="IPR003594">
    <property type="entry name" value="HATPase_dom"/>
</dbReference>
<evidence type="ECO:0000256" key="5">
    <source>
        <dbReference type="ARBA" id="ARBA00022777"/>
    </source>
</evidence>
<dbReference type="PRINTS" id="PR00344">
    <property type="entry name" value="BCTRLSENSOR"/>
</dbReference>
<dbReference type="InterPro" id="IPR004358">
    <property type="entry name" value="Sig_transdc_His_kin-like_C"/>
</dbReference>
<evidence type="ECO:0000256" key="7">
    <source>
        <dbReference type="ARBA" id="ARBA00023012"/>
    </source>
</evidence>
<keyword evidence="3" id="KW-0808">Transferase</keyword>
<protein>
    <recommendedName>
        <fullName evidence="2">histidine kinase</fullName>
        <ecNumber evidence="2">2.7.13.3</ecNumber>
    </recommendedName>
</protein>
<evidence type="ECO:0000313" key="11">
    <source>
        <dbReference type="Proteomes" id="UP000252585"/>
    </source>
</evidence>
<keyword evidence="8" id="KW-0472">Membrane</keyword>
<dbReference type="PANTHER" id="PTHR43065">
    <property type="entry name" value="SENSOR HISTIDINE KINASE"/>
    <property type="match status" value="1"/>
</dbReference>
<evidence type="ECO:0000256" key="2">
    <source>
        <dbReference type="ARBA" id="ARBA00012438"/>
    </source>
</evidence>
<feature type="transmembrane region" description="Helical" evidence="8">
    <location>
        <begin position="159"/>
        <end position="178"/>
    </location>
</feature>
<comment type="catalytic activity">
    <reaction evidence="1">
        <text>ATP + protein L-histidine = ADP + protein N-phospho-L-histidine.</text>
        <dbReference type="EC" id="2.7.13.3"/>
    </reaction>
</comment>
<dbReference type="Proteomes" id="UP000252585">
    <property type="component" value="Unassembled WGS sequence"/>
</dbReference>
<proteinExistence type="predicted"/>
<dbReference type="Pfam" id="PF02518">
    <property type="entry name" value="HATPase_c"/>
    <property type="match status" value="1"/>
</dbReference>
<dbReference type="SUPFAM" id="SSF55874">
    <property type="entry name" value="ATPase domain of HSP90 chaperone/DNA topoisomerase II/histidine kinase"/>
    <property type="match status" value="1"/>
</dbReference>
<dbReference type="GO" id="GO:0005524">
    <property type="term" value="F:ATP binding"/>
    <property type="evidence" value="ECO:0007669"/>
    <property type="project" value="UniProtKB-KW"/>
</dbReference>
<keyword evidence="7" id="KW-0902">Two-component regulatory system</keyword>
<keyword evidence="8" id="KW-0812">Transmembrane</keyword>
<keyword evidence="5 10" id="KW-0418">Kinase</keyword>
<feature type="domain" description="Histidine kinase" evidence="9">
    <location>
        <begin position="263"/>
        <end position="473"/>
    </location>
</feature>
<organism evidence="10 11">
    <name type="scientific">Saliterribacillus persicus</name>
    <dbReference type="NCBI Taxonomy" id="930114"/>
    <lineage>
        <taxon>Bacteria</taxon>
        <taxon>Bacillati</taxon>
        <taxon>Bacillota</taxon>
        <taxon>Bacilli</taxon>
        <taxon>Bacillales</taxon>
        <taxon>Bacillaceae</taxon>
        <taxon>Saliterribacillus</taxon>
    </lineage>
</organism>
<dbReference type="PROSITE" id="PS50109">
    <property type="entry name" value="HIS_KIN"/>
    <property type="match status" value="1"/>
</dbReference>
<feature type="transmembrane region" description="Helical" evidence="8">
    <location>
        <begin position="34"/>
        <end position="54"/>
    </location>
</feature>
<evidence type="ECO:0000256" key="6">
    <source>
        <dbReference type="ARBA" id="ARBA00022840"/>
    </source>
</evidence>
<evidence type="ECO:0000256" key="8">
    <source>
        <dbReference type="SAM" id="Phobius"/>
    </source>
</evidence>
<comment type="caution">
    <text evidence="10">The sequence shown here is derived from an EMBL/GenBank/DDBJ whole genome shotgun (WGS) entry which is preliminary data.</text>
</comment>
<evidence type="ECO:0000256" key="1">
    <source>
        <dbReference type="ARBA" id="ARBA00000085"/>
    </source>
</evidence>
<dbReference type="GO" id="GO:0004673">
    <property type="term" value="F:protein histidine kinase activity"/>
    <property type="evidence" value="ECO:0007669"/>
    <property type="project" value="UniProtKB-EC"/>
</dbReference>
<dbReference type="Gene3D" id="1.10.287.130">
    <property type="match status" value="1"/>
</dbReference>
<evidence type="ECO:0000313" key="10">
    <source>
        <dbReference type="EMBL" id="RCW74970.1"/>
    </source>
</evidence>
<dbReference type="SMART" id="SM00387">
    <property type="entry name" value="HATPase_c"/>
    <property type="match status" value="1"/>
</dbReference>
<evidence type="ECO:0000256" key="4">
    <source>
        <dbReference type="ARBA" id="ARBA00022741"/>
    </source>
</evidence>
<dbReference type="PANTHER" id="PTHR43065:SF46">
    <property type="entry name" value="C4-DICARBOXYLATE TRANSPORT SENSOR PROTEIN DCTB"/>
    <property type="match status" value="1"/>
</dbReference>
<evidence type="ECO:0000259" key="9">
    <source>
        <dbReference type="PROSITE" id="PS50109"/>
    </source>
</evidence>
<dbReference type="GO" id="GO:0000160">
    <property type="term" value="P:phosphorelay signal transduction system"/>
    <property type="evidence" value="ECO:0007669"/>
    <property type="project" value="UniProtKB-KW"/>
</dbReference>
<dbReference type="EC" id="2.7.13.3" evidence="2"/>
<dbReference type="InterPro" id="IPR036890">
    <property type="entry name" value="HATPase_C_sf"/>
</dbReference>
<accession>A0A368Y3U6</accession>
<feature type="transmembrane region" description="Helical" evidence="8">
    <location>
        <begin position="216"/>
        <end position="234"/>
    </location>
</feature>
<name>A0A368Y3U6_9BACI</name>
<reference evidence="10 11" key="1">
    <citation type="submission" date="2018-07" db="EMBL/GenBank/DDBJ databases">
        <title>Genomic Encyclopedia of Type Strains, Phase IV (KMG-IV): sequencing the most valuable type-strain genomes for metagenomic binning, comparative biology and taxonomic classification.</title>
        <authorList>
            <person name="Goeker M."/>
        </authorList>
    </citation>
    <scope>NUCLEOTIDE SEQUENCE [LARGE SCALE GENOMIC DNA]</scope>
    <source>
        <strain evidence="10 11">DSM 27696</strain>
    </source>
</reference>
<feature type="transmembrane region" description="Helical" evidence="8">
    <location>
        <begin position="114"/>
        <end position="134"/>
    </location>
</feature>
<dbReference type="InterPro" id="IPR005467">
    <property type="entry name" value="His_kinase_dom"/>
</dbReference>
<feature type="transmembrane region" description="Helical" evidence="8">
    <location>
        <begin position="190"/>
        <end position="210"/>
    </location>
</feature>
<sequence>MIIGLLICTIGLMPLVLALSMKSIYKESKLSTALFVYMLLVAIWQIDVGILYFADGLSEETALILFKLLRLGPTFSVPIVFYITCTILNDEPTILKRSNRFWIVLLKIFDKRTLYFLTAWSGIVYLINWFPVGIDSLHTNRTTFLPIDHYFPVYGPLSWVYFVHMLGFVLLMVIVYLTTKLMIDSNMRSFLRVFCIYSVFLIVSGFLNFFPEMGVISSSIGVIMFSTFIVHEFIKMNTQMKARYYQLMERQKKLDYTGSLAGSLIHEVKNTNQIIMGFSSLLDNKEALGKKDKVAVDMIQKSSEHLEGLTNNYKEYLKSSSVSIKKENIEIIINRAIGFLSEMLKEHEVTVQFTNNYAPLEAHVNKTNFEQLFINLIKNSIEAMPNDREDKKIIINTEIIEETIIIHLKDKGKGIPKGNWESIFDPFISYNERGMGLGLPFVKKTMIEHLGNINVVESSSEGTHFQLELPKNGIMNLKNE</sequence>
<dbReference type="EMBL" id="QPJJ01000003">
    <property type="protein sequence ID" value="RCW74970.1"/>
    <property type="molecule type" value="Genomic_DNA"/>
</dbReference>